<dbReference type="PANTHER" id="PTHR42781:SF4">
    <property type="entry name" value="SPERMIDINE_PUTRESCINE IMPORT ATP-BINDING PROTEIN POTA"/>
    <property type="match status" value="1"/>
</dbReference>
<feature type="domain" description="Mop" evidence="14">
    <location>
        <begin position="575"/>
        <end position="641"/>
    </location>
</feature>
<dbReference type="PROSITE" id="PS00211">
    <property type="entry name" value="ABC_TRANSPORTER_1"/>
    <property type="match status" value="1"/>
</dbReference>
<dbReference type="Gene3D" id="3.40.50.300">
    <property type="entry name" value="P-loop containing nucleotide triphosphate hydrolases"/>
    <property type="match status" value="1"/>
</dbReference>
<dbReference type="GO" id="GO:0005886">
    <property type="term" value="C:plasma membrane"/>
    <property type="evidence" value="ECO:0007669"/>
    <property type="project" value="UniProtKB-SubCell"/>
</dbReference>
<dbReference type="InterPro" id="IPR027417">
    <property type="entry name" value="P-loop_NTPase"/>
</dbReference>
<dbReference type="GO" id="GO:0015098">
    <property type="term" value="F:molybdate ion transmembrane transporter activity"/>
    <property type="evidence" value="ECO:0007669"/>
    <property type="project" value="InterPro"/>
</dbReference>
<evidence type="ECO:0000256" key="11">
    <source>
        <dbReference type="SAM" id="MobiDB-lite"/>
    </source>
</evidence>
<keyword evidence="6" id="KW-0067">ATP-binding</keyword>
<comment type="subcellular location">
    <subcellularLocation>
        <location evidence="10">Cell membrane</location>
        <topology evidence="10">Multi-pass membrane protein</topology>
    </subcellularLocation>
    <subcellularLocation>
        <location evidence="1">Membrane</location>
        <topology evidence="1">Multi-pass membrane protein</topology>
    </subcellularLocation>
</comment>
<dbReference type="PANTHER" id="PTHR42781">
    <property type="entry name" value="SPERMIDINE/PUTRESCINE IMPORT ATP-BINDING PROTEIN POTA"/>
    <property type="match status" value="1"/>
</dbReference>
<dbReference type="InterPro" id="IPR011867">
    <property type="entry name" value="ModB_ABC"/>
</dbReference>
<dbReference type="SUPFAM" id="SSF50331">
    <property type="entry name" value="MOP-like"/>
    <property type="match status" value="1"/>
</dbReference>
<keyword evidence="7 10" id="KW-1133">Transmembrane helix</keyword>
<keyword evidence="16" id="KW-1185">Reference proteome</keyword>
<name>A0A179B7W3_9ACTO</name>
<dbReference type="EMBL" id="LVZK01000001">
    <property type="protein sequence ID" value="OAP87114.1"/>
    <property type="molecule type" value="Genomic_DNA"/>
</dbReference>
<dbReference type="InterPro" id="IPR035906">
    <property type="entry name" value="MetI-like_sf"/>
</dbReference>
<keyword evidence="3 9" id="KW-0500">Molybdenum</keyword>
<dbReference type="InterPro" id="IPR000515">
    <property type="entry name" value="MetI-like"/>
</dbReference>
<evidence type="ECO:0000256" key="1">
    <source>
        <dbReference type="ARBA" id="ARBA00004141"/>
    </source>
</evidence>
<evidence type="ECO:0000256" key="8">
    <source>
        <dbReference type="ARBA" id="ARBA00023136"/>
    </source>
</evidence>
<evidence type="ECO:0000256" key="10">
    <source>
        <dbReference type="RuleBase" id="RU363032"/>
    </source>
</evidence>
<dbReference type="PROSITE" id="PS51866">
    <property type="entry name" value="MOP"/>
    <property type="match status" value="1"/>
</dbReference>
<dbReference type="InterPro" id="IPR006469">
    <property type="entry name" value="NifC_ABC_porter"/>
</dbReference>
<feature type="transmembrane region" description="Helical" evidence="10">
    <location>
        <begin position="229"/>
        <end position="248"/>
    </location>
</feature>
<dbReference type="Pfam" id="PF00005">
    <property type="entry name" value="ABC_tran"/>
    <property type="match status" value="1"/>
</dbReference>
<feature type="region of interest" description="Disordered" evidence="11">
    <location>
        <begin position="254"/>
        <end position="277"/>
    </location>
</feature>
<feature type="domain" description="ABC transporter" evidence="12">
    <location>
        <begin position="280"/>
        <end position="517"/>
    </location>
</feature>
<evidence type="ECO:0000256" key="9">
    <source>
        <dbReference type="PROSITE-ProRule" id="PRU01213"/>
    </source>
</evidence>
<evidence type="ECO:0000313" key="16">
    <source>
        <dbReference type="Proteomes" id="UP000078368"/>
    </source>
</evidence>
<dbReference type="Gene3D" id="1.10.3720.10">
    <property type="entry name" value="MetI-like"/>
    <property type="match status" value="1"/>
</dbReference>
<dbReference type="OrthoDB" id="9774448at2"/>
<evidence type="ECO:0000256" key="5">
    <source>
        <dbReference type="ARBA" id="ARBA00022741"/>
    </source>
</evidence>
<comment type="similarity">
    <text evidence="10">Belongs to the binding-protein-dependent transport system permease family.</text>
</comment>
<dbReference type="SUPFAM" id="SSF52540">
    <property type="entry name" value="P-loop containing nucleoside triphosphate hydrolases"/>
    <property type="match status" value="1"/>
</dbReference>
<evidence type="ECO:0000256" key="7">
    <source>
        <dbReference type="ARBA" id="ARBA00022989"/>
    </source>
</evidence>
<keyword evidence="2 10" id="KW-0813">Transport</keyword>
<evidence type="ECO:0000259" key="14">
    <source>
        <dbReference type="PROSITE" id="PS51866"/>
    </source>
</evidence>
<dbReference type="InterPro" id="IPR004606">
    <property type="entry name" value="Mop_domain"/>
</dbReference>
<dbReference type="InterPro" id="IPR003439">
    <property type="entry name" value="ABC_transporter-like_ATP-bd"/>
</dbReference>
<keyword evidence="8 10" id="KW-0472">Membrane</keyword>
<dbReference type="InterPro" id="IPR017871">
    <property type="entry name" value="ABC_transporter-like_CS"/>
</dbReference>
<dbReference type="NCBIfam" id="TIGR02141">
    <property type="entry name" value="modB_ABC"/>
    <property type="match status" value="1"/>
</dbReference>
<dbReference type="GO" id="GO:0005524">
    <property type="term" value="F:ATP binding"/>
    <property type="evidence" value="ECO:0007669"/>
    <property type="project" value="UniProtKB-KW"/>
</dbReference>
<feature type="transmembrane region" description="Helical" evidence="10">
    <location>
        <begin position="82"/>
        <end position="103"/>
    </location>
</feature>
<evidence type="ECO:0000256" key="3">
    <source>
        <dbReference type="ARBA" id="ARBA00022505"/>
    </source>
</evidence>
<dbReference type="InterPro" id="IPR008995">
    <property type="entry name" value="Mo/tungstate-bd_C_term_dom"/>
</dbReference>
<accession>A0A179B7W3</accession>
<feature type="transmembrane region" description="Helical" evidence="10">
    <location>
        <begin position="115"/>
        <end position="147"/>
    </location>
</feature>
<evidence type="ECO:0000313" key="15">
    <source>
        <dbReference type="EMBL" id="OAP87114.1"/>
    </source>
</evidence>
<comment type="caution">
    <text evidence="15">The sequence shown here is derived from an EMBL/GenBank/DDBJ whole genome shotgun (WGS) entry which is preliminary data.</text>
</comment>
<dbReference type="SUPFAM" id="SSF161098">
    <property type="entry name" value="MetI-like"/>
    <property type="match status" value="1"/>
</dbReference>
<evidence type="ECO:0000256" key="4">
    <source>
        <dbReference type="ARBA" id="ARBA00022692"/>
    </source>
</evidence>
<keyword evidence="4 10" id="KW-0812">Transmembrane</keyword>
<dbReference type="InterPro" id="IPR005116">
    <property type="entry name" value="Transp-assoc_OB_typ1"/>
</dbReference>
<dbReference type="Pfam" id="PF03459">
    <property type="entry name" value="TOBE"/>
    <property type="match status" value="1"/>
</dbReference>
<dbReference type="Pfam" id="PF00528">
    <property type="entry name" value="BPD_transp_1"/>
    <property type="match status" value="1"/>
</dbReference>
<dbReference type="InterPro" id="IPR050093">
    <property type="entry name" value="ABC_SmlMolc_Importer"/>
</dbReference>
<dbReference type="SMART" id="SM00382">
    <property type="entry name" value="AAA"/>
    <property type="match status" value="1"/>
</dbReference>
<sequence>MPWWLVLFASASAAYLVLPLVFMGSRVPWDQFPAVLSSDEAADALSLSLKTCAAALAIDLVLGVPLAVALSRDWRGVGVLRVLVALPLALPPVVAGIALVAAFGRRGVLGSQLEAFGVTVAFTTAAVVLAQVFVSLPFLVVTVEAALRSRPRGLEETAASLGARPTRVLASVTLPMVVPGVARGAALALARCLGEFGATLTFAGSLQGITRTLPIQVYLARESADKTDLVLGIILVGVAALVVAATEMPARGRRRVREEEGLDDGGGPDAVDAPQSVQHVEEKAAVPLRVEGKVVERGWDVSIEVGAGEVLAVMGHNGAGKSTLAEVLSGSLALDSGTVQIGNLTADAAGAFIPPRGRGVAMVSQNPRIFEHMTVLANVAFPLVCRGFPRAQARRLARGQLRKVGCERLAARRGGQLSGGQAARVALARALVFSPRLLILDEPTAALDVEASSRVGAILVDRLKSDGTTTVLVTHDVAEAVELGTRMIVLERGRVVEDGSPAEVLARPVSAFGASLAGLNAVAGVLRIDGDGLPSIDVGGGQELTAAEASGIAAGQPVTFMFAPEAVALSSGKVVGSARSSLPATVERVSTAGGLVTVRLRFPNRTPFNARITPAALAELALAPGDEAVATVKATQVRAVGAGRSVSTAARGRPAEADTLT</sequence>
<organism evidence="15 16">
    <name type="scientific">Peptidiphaga gingivicola</name>
    <dbReference type="NCBI Taxonomy" id="2741497"/>
    <lineage>
        <taxon>Bacteria</taxon>
        <taxon>Bacillati</taxon>
        <taxon>Actinomycetota</taxon>
        <taxon>Actinomycetes</taxon>
        <taxon>Actinomycetales</taxon>
        <taxon>Actinomycetaceae</taxon>
        <taxon>Peptidiphaga</taxon>
    </lineage>
</organism>
<evidence type="ECO:0000256" key="2">
    <source>
        <dbReference type="ARBA" id="ARBA00022448"/>
    </source>
</evidence>
<reference evidence="15" key="1">
    <citation type="submission" date="2016-04" db="EMBL/GenBank/DDBJ databases">
        <title>Peptidophaga gingivicola gen. nov., sp. nov., isolated from human subgingival plaque.</title>
        <authorList>
            <person name="Beall C.J."/>
            <person name="Mokrzan E.M."/>
            <person name="Griffen A.L."/>
            <person name="Leys E.J."/>
        </authorList>
    </citation>
    <scope>NUCLEOTIDE SEQUENCE [LARGE SCALE GENOMIC DNA]</scope>
    <source>
        <strain evidence="15">BA112</strain>
    </source>
</reference>
<dbReference type="CDD" id="cd06261">
    <property type="entry name" value="TM_PBP2"/>
    <property type="match status" value="1"/>
</dbReference>
<dbReference type="PROSITE" id="PS50893">
    <property type="entry name" value="ABC_TRANSPORTER_2"/>
    <property type="match status" value="1"/>
</dbReference>
<evidence type="ECO:0000256" key="6">
    <source>
        <dbReference type="ARBA" id="ARBA00022840"/>
    </source>
</evidence>
<dbReference type="STRING" id="1823756.A4H34_05600"/>
<evidence type="ECO:0000259" key="12">
    <source>
        <dbReference type="PROSITE" id="PS50893"/>
    </source>
</evidence>
<evidence type="ECO:0000259" key="13">
    <source>
        <dbReference type="PROSITE" id="PS50928"/>
    </source>
</evidence>
<protein>
    <submittedName>
        <fullName evidence="15">Molybdenum ABC transporter</fullName>
    </submittedName>
</protein>
<dbReference type="InterPro" id="IPR003593">
    <property type="entry name" value="AAA+_ATPase"/>
</dbReference>
<dbReference type="AlphaFoldDB" id="A0A179B7W3"/>
<dbReference type="Gene3D" id="2.40.50.100">
    <property type="match status" value="1"/>
</dbReference>
<proteinExistence type="inferred from homology"/>
<dbReference type="NCBIfam" id="TIGR01581">
    <property type="entry name" value="Mo_ABC_porter"/>
    <property type="match status" value="1"/>
</dbReference>
<dbReference type="Proteomes" id="UP000078368">
    <property type="component" value="Unassembled WGS sequence"/>
</dbReference>
<feature type="transmembrane region" description="Helical" evidence="10">
    <location>
        <begin position="47"/>
        <end position="70"/>
    </location>
</feature>
<dbReference type="GO" id="GO:0016887">
    <property type="term" value="F:ATP hydrolysis activity"/>
    <property type="evidence" value="ECO:0007669"/>
    <property type="project" value="InterPro"/>
</dbReference>
<gene>
    <name evidence="15" type="ORF">A4H34_05600</name>
</gene>
<keyword evidence="5" id="KW-0547">Nucleotide-binding</keyword>
<feature type="domain" description="ABC transmembrane type-1" evidence="13">
    <location>
        <begin position="45"/>
        <end position="246"/>
    </location>
</feature>
<dbReference type="PROSITE" id="PS50928">
    <property type="entry name" value="ABC_TM1"/>
    <property type="match status" value="1"/>
</dbReference>